<protein>
    <submittedName>
        <fullName evidence="1">Uncharacterized protein</fullName>
    </submittedName>
</protein>
<reference evidence="1" key="1">
    <citation type="journal article" date="2020" name="Stud. Mycol.">
        <title>101 Dothideomycetes genomes: a test case for predicting lifestyles and emergence of pathogens.</title>
        <authorList>
            <person name="Haridas S."/>
            <person name="Albert R."/>
            <person name="Binder M."/>
            <person name="Bloem J."/>
            <person name="Labutti K."/>
            <person name="Salamov A."/>
            <person name="Andreopoulos B."/>
            <person name="Baker S."/>
            <person name="Barry K."/>
            <person name="Bills G."/>
            <person name="Bluhm B."/>
            <person name="Cannon C."/>
            <person name="Castanera R."/>
            <person name="Culley D."/>
            <person name="Daum C."/>
            <person name="Ezra D."/>
            <person name="Gonzalez J."/>
            <person name="Henrissat B."/>
            <person name="Kuo A."/>
            <person name="Liang C."/>
            <person name="Lipzen A."/>
            <person name="Lutzoni F."/>
            <person name="Magnuson J."/>
            <person name="Mondo S."/>
            <person name="Nolan M."/>
            <person name="Ohm R."/>
            <person name="Pangilinan J."/>
            <person name="Park H.-J."/>
            <person name="Ramirez L."/>
            <person name="Alfaro M."/>
            <person name="Sun H."/>
            <person name="Tritt A."/>
            <person name="Yoshinaga Y."/>
            <person name="Zwiers L.-H."/>
            <person name="Turgeon B."/>
            <person name="Goodwin S."/>
            <person name="Spatafora J."/>
            <person name="Crous P."/>
            <person name="Grigoriev I."/>
        </authorList>
    </citation>
    <scope>NUCLEOTIDE SEQUENCE</scope>
    <source>
        <strain evidence="1">ATCC 200398</strain>
    </source>
</reference>
<name>A0ACB6RE36_9PLEO</name>
<comment type="caution">
    <text evidence="1">The sequence shown here is derived from an EMBL/GenBank/DDBJ whole genome shotgun (WGS) entry which is preliminary data.</text>
</comment>
<organism evidence="1 2">
    <name type="scientific">Lindgomyces ingoldianus</name>
    <dbReference type="NCBI Taxonomy" id="673940"/>
    <lineage>
        <taxon>Eukaryota</taxon>
        <taxon>Fungi</taxon>
        <taxon>Dikarya</taxon>
        <taxon>Ascomycota</taxon>
        <taxon>Pezizomycotina</taxon>
        <taxon>Dothideomycetes</taxon>
        <taxon>Pleosporomycetidae</taxon>
        <taxon>Pleosporales</taxon>
        <taxon>Lindgomycetaceae</taxon>
        <taxon>Lindgomyces</taxon>
    </lineage>
</organism>
<dbReference type="Proteomes" id="UP000799755">
    <property type="component" value="Unassembled WGS sequence"/>
</dbReference>
<evidence type="ECO:0000313" key="1">
    <source>
        <dbReference type="EMBL" id="KAF2477451.1"/>
    </source>
</evidence>
<proteinExistence type="predicted"/>
<accession>A0ACB6RE36</accession>
<sequence>MAKSRFKYGLNIWKSWLMGHPRWRLHVQNSRLAEDAAFASRSADVGLQKQTSYWCNIMALRGNVWILNARQLLTARRRGIVGPLPSVTEDEINDRSKGDAFVKAIAAFNVLLLVTQLEIVTLSFLLCSLATYMVLLRKPKDVCTCIYVLAARQPSVDDFKELGYLGPSAFWYVRAETWVPDNSVHYIDVGNIRWLRFLLRYSLLHVSMIATLLTSILFGAVYLIAWNFEFLTQGERLGWHIACVLTLVVLFFIVTTMMYAADVWRKLLRLSLGRAKNVGIGRAFVLVEALRSLTLQLGGAFTATDMGDGGMSARGEHGRRIRPDEYSMLRPGMVMTMISQSDIAIGCREGGRPAPAIGLWRELSWLTEGKAEVEWGSQGCGAGPQVLQSLQVNYTAMIMWARGCFALAEIGSWFDQKY</sequence>
<gene>
    <name evidence="1" type="ORF">BDR25DRAFT_347810</name>
</gene>
<keyword evidence="2" id="KW-1185">Reference proteome</keyword>
<evidence type="ECO:0000313" key="2">
    <source>
        <dbReference type="Proteomes" id="UP000799755"/>
    </source>
</evidence>
<dbReference type="EMBL" id="MU003492">
    <property type="protein sequence ID" value="KAF2477451.1"/>
    <property type="molecule type" value="Genomic_DNA"/>
</dbReference>